<dbReference type="OrthoDB" id="2450230at2"/>
<dbReference type="AlphaFoldDB" id="A0A072NWN2"/>
<dbReference type="EMBL" id="JJRY01000013">
    <property type="protein sequence ID" value="KEF37615.1"/>
    <property type="molecule type" value="Genomic_DNA"/>
</dbReference>
<dbReference type="RefSeq" id="WP_035196672.1">
    <property type="nucleotide sequence ID" value="NZ_JJRY01000013.1"/>
</dbReference>
<dbReference type="PATRIC" id="fig|1348973.3.peg.3075"/>
<organism evidence="3 4">
    <name type="scientific">Schinkia azotoformans MEV2011</name>
    <dbReference type="NCBI Taxonomy" id="1348973"/>
    <lineage>
        <taxon>Bacteria</taxon>
        <taxon>Bacillati</taxon>
        <taxon>Bacillota</taxon>
        <taxon>Bacilli</taxon>
        <taxon>Bacillales</taxon>
        <taxon>Bacillaceae</taxon>
        <taxon>Calidifontibacillus/Schinkia group</taxon>
        <taxon>Schinkia</taxon>
    </lineage>
</organism>
<keyword evidence="2" id="KW-0732">Signal</keyword>
<sequence>MKVYSKLAAIMIISFGLLVGCSSSKDEAISQAKQVAESTFNGPAEKTTETTKGFSYYLPEGFKVKDEFENNVILSKGNQEYILFVNSHESLNSDVIFNEIKGAKDEKGIETFKGEDRFGYISISPGEDKKYELIVGIGGVKTTTMTTTNDMVENAKNMMIIANSVEYGQEGKEEKVENKDNPKEQLDLGKAKEGEQKKNENDK</sequence>
<feature type="signal peptide" evidence="2">
    <location>
        <begin position="1"/>
        <end position="19"/>
    </location>
</feature>
<gene>
    <name evidence="3" type="ORF">M670_03196</name>
</gene>
<evidence type="ECO:0000256" key="2">
    <source>
        <dbReference type="SAM" id="SignalP"/>
    </source>
</evidence>
<dbReference type="PROSITE" id="PS51257">
    <property type="entry name" value="PROKAR_LIPOPROTEIN"/>
    <property type="match status" value="1"/>
</dbReference>
<evidence type="ECO:0000313" key="4">
    <source>
        <dbReference type="Proteomes" id="UP000027936"/>
    </source>
</evidence>
<feature type="region of interest" description="Disordered" evidence="1">
    <location>
        <begin position="170"/>
        <end position="203"/>
    </location>
</feature>
<evidence type="ECO:0000256" key="1">
    <source>
        <dbReference type="SAM" id="MobiDB-lite"/>
    </source>
</evidence>
<accession>A0A072NWN2</accession>
<protein>
    <recommendedName>
        <fullName evidence="5">DUF4367 domain-containing protein</fullName>
    </recommendedName>
</protein>
<dbReference type="Proteomes" id="UP000027936">
    <property type="component" value="Unassembled WGS sequence"/>
</dbReference>
<evidence type="ECO:0000313" key="3">
    <source>
        <dbReference type="EMBL" id="KEF37615.1"/>
    </source>
</evidence>
<name>A0A072NWN2_SCHAZ</name>
<feature type="chain" id="PRO_5038682335" description="DUF4367 domain-containing protein" evidence="2">
    <location>
        <begin position="20"/>
        <end position="203"/>
    </location>
</feature>
<reference evidence="3 4" key="1">
    <citation type="submission" date="2014-04" db="EMBL/GenBank/DDBJ databases">
        <title>Draft genome sequence of Bacillus azotoformans MEV2011, a (co-) denitrifying strain unable to grow in the presence of oxygen.</title>
        <authorList>
            <person name="Nielsen M."/>
            <person name="Schreiber L."/>
            <person name="Finster K."/>
            <person name="Schramm A."/>
        </authorList>
    </citation>
    <scope>NUCLEOTIDE SEQUENCE [LARGE SCALE GENOMIC DNA]</scope>
    <source>
        <strain evidence="3 4">MEV2011</strain>
    </source>
</reference>
<proteinExistence type="predicted"/>
<evidence type="ECO:0008006" key="5">
    <source>
        <dbReference type="Google" id="ProtNLM"/>
    </source>
</evidence>
<comment type="caution">
    <text evidence="3">The sequence shown here is derived from an EMBL/GenBank/DDBJ whole genome shotgun (WGS) entry which is preliminary data.</text>
</comment>